<evidence type="ECO:0000313" key="2">
    <source>
        <dbReference type="Proteomes" id="UP000193944"/>
    </source>
</evidence>
<accession>A0A1Y1VUS9</accession>
<reference evidence="1 2" key="1">
    <citation type="submission" date="2016-08" db="EMBL/GenBank/DDBJ databases">
        <title>A Parts List for Fungal Cellulosomes Revealed by Comparative Genomics.</title>
        <authorList>
            <consortium name="DOE Joint Genome Institute"/>
            <person name="Haitjema C.H."/>
            <person name="Gilmore S.P."/>
            <person name="Henske J.K."/>
            <person name="Solomon K.V."/>
            <person name="De Groot R."/>
            <person name="Kuo A."/>
            <person name="Mondo S.J."/>
            <person name="Salamov A.A."/>
            <person name="Labutti K."/>
            <person name="Zhao Z."/>
            <person name="Chiniquy J."/>
            <person name="Barry K."/>
            <person name="Brewer H.M."/>
            <person name="Purvine S.O."/>
            <person name="Wright A.T."/>
            <person name="Boxma B."/>
            <person name="Van Alen T."/>
            <person name="Hackstein J.H."/>
            <person name="Baker S.E."/>
            <person name="Grigoriev I.V."/>
            <person name="O'Malley M.A."/>
        </authorList>
    </citation>
    <scope>NUCLEOTIDE SEQUENCE [LARGE SCALE GENOMIC DNA]</scope>
    <source>
        <strain evidence="1 2">S4</strain>
    </source>
</reference>
<organism evidence="1 2">
    <name type="scientific">Anaeromyces robustus</name>
    <dbReference type="NCBI Taxonomy" id="1754192"/>
    <lineage>
        <taxon>Eukaryota</taxon>
        <taxon>Fungi</taxon>
        <taxon>Fungi incertae sedis</taxon>
        <taxon>Chytridiomycota</taxon>
        <taxon>Chytridiomycota incertae sedis</taxon>
        <taxon>Neocallimastigomycetes</taxon>
        <taxon>Neocallimastigales</taxon>
        <taxon>Neocallimastigaceae</taxon>
        <taxon>Anaeromyces</taxon>
    </lineage>
</organism>
<sequence>MSLGEMELGEMGYNSKYYINYELEDIDNESNPIIYGKNNLKVYYCTCNGTVVPILQLTPRFKVNTNKIKFKIKDTFVISEHLSFVNLKDNIRKSSIPFEIKPKRIFNEISKEIGFICPEYNTVRSQTTRYINKKLPYNIITNFDEIPDESEYYKTKRNEKFMIIFQSPF</sequence>
<proteinExistence type="predicted"/>
<dbReference type="Proteomes" id="UP000193944">
    <property type="component" value="Unassembled WGS sequence"/>
</dbReference>
<name>A0A1Y1VUS9_9FUNG</name>
<protein>
    <submittedName>
        <fullName evidence="1">Uncharacterized protein</fullName>
    </submittedName>
</protein>
<keyword evidence="2" id="KW-1185">Reference proteome</keyword>
<gene>
    <name evidence="1" type="ORF">BCR32DRAFT_287055</name>
</gene>
<dbReference type="OrthoDB" id="9974479at2759"/>
<dbReference type="EMBL" id="MCFG01000520">
    <property type="protein sequence ID" value="ORX64514.1"/>
    <property type="molecule type" value="Genomic_DNA"/>
</dbReference>
<comment type="caution">
    <text evidence="1">The sequence shown here is derived from an EMBL/GenBank/DDBJ whole genome shotgun (WGS) entry which is preliminary data.</text>
</comment>
<dbReference type="AlphaFoldDB" id="A0A1Y1VUS9"/>
<evidence type="ECO:0000313" key="1">
    <source>
        <dbReference type="EMBL" id="ORX64514.1"/>
    </source>
</evidence>
<reference evidence="1 2" key="2">
    <citation type="submission" date="2016-08" db="EMBL/GenBank/DDBJ databases">
        <title>Pervasive Adenine N6-methylation of Active Genes in Fungi.</title>
        <authorList>
            <consortium name="DOE Joint Genome Institute"/>
            <person name="Mondo S.J."/>
            <person name="Dannebaum R.O."/>
            <person name="Kuo R.C."/>
            <person name="Labutti K."/>
            <person name="Haridas S."/>
            <person name="Kuo A."/>
            <person name="Salamov A."/>
            <person name="Ahrendt S.R."/>
            <person name="Lipzen A."/>
            <person name="Sullivan W."/>
            <person name="Andreopoulos W.B."/>
            <person name="Clum A."/>
            <person name="Lindquist E."/>
            <person name="Daum C."/>
            <person name="Ramamoorthy G.K."/>
            <person name="Gryganskyi A."/>
            <person name="Culley D."/>
            <person name="Magnuson J.K."/>
            <person name="James T.Y."/>
            <person name="O'Malley M.A."/>
            <person name="Stajich J.E."/>
            <person name="Spatafora J.W."/>
            <person name="Visel A."/>
            <person name="Grigoriev I.V."/>
        </authorList>
    </citation>
    <scope>NUCLEOTIDE SEQUENCE [LARGE SCALE GENOMIC DNA]</scope>
    <source>
        <strain evidence="1 2">S4</strain>
    </source>
</reference>